<dbReference type="PROSITE" id="PS00227">
    <property type="entry name" value="TUBULIN"/>
    <property type="match status" value="1"/>
</dbReference>
<dbReference type="PRINTS" id="PR01163">
    <property type="entry name" value="BETATUBULIN"/>
</dbReference>
<dbReference type="EMBL" id="JBGMEK010000002">
    <property type="protein sequence ID" value="MFA0809558.1"/>
    <property type="molecule type" value="Genomic_DNA"/>
</dbReference>
<dbReference type="InterPro" id="IPR008280">
    <property type="entry name" value="Tub_FtsZ_C"/>
</dbReference>
<dbReference type="SMART" id="SM00864">
    <property type="entry name" value="Tubulin"/>
    <property type="match status" value="1"/>
</dbReference>
<comment type="caution">
    <text evidence="6">The sequence shown here is derived from an EMBL/GenBank/DDBJ whole genome shotgun (WGS) entry which is preliminary data.</text>
</comment>
<evidence type="ECO:0000313" key="7">
    <source>
        <dbReference type="Proteomes" id="UP001569428"/>
    </source>
</evidence>
<sequence>MSTQRQSSQEILCIQVGGCGNQVGEVFWDQLRQEYGIDNTGTIVDTSSISSELLENIEVFFKKTSDGKYLPRTINVDLDPATLDSLRASSISKLLLTDNYFFSTEGTNNNWAKGFYTKGAELINEIMAGVKKELDACANPQGVILFHSLGGGTGSGLGSLILSKIKTMNPDLCCVTYSVFPSPKVSDVVVEPYNATLTIHQLSKHADLVFVIDAGAIFSMMHFVLKNKNPKSSDFSWTIANIIRDSTSPLRLGYKPWVLRDIVAQMVSYPGFNFVIFGGAPIYPEEAIGKLNVRINEIAVQAISDINNMTGTDFVNGKILNSRLIIRGNTTDLEVYQERERIKSRLDSELAQWIPNNFGTSHLSTPTTHSKISGIFIANSTAIKSLFQRISEHFHEMYSRKAFLHWYKGEGMHQMELEAANVTVLNLISKYEEVEKIVIENQGSGPGSGTGSPEEEE</sequence>
<dbReference type="Proteomes" id="UP001569428">
    <property type="component" value="Unassembled WGS sequence"/>
</dbReference>
<dbReference type="InterPro" id="IPR000217">
    <property type="entry name" value="Tubulin"/>
</dbReference>
<feature type="domain" description="Tubulin/FtsZ GTPase" evidence="5">
    <location>
        <begin position="57"/>
        <end position="254"/>
    </location>
</feature>
<dbReference type="Gene3D" id="3.30.1330.20">
    <property type="entry name" value="Tubulin/FtsZ, C-terminal domain"/>
    <property type="match status" value="1"/>
</dbReference>
<name>A0ABV4NTX1_9GAMM</name>
<dbReference type="PANTHER" id="PTHR11588">
    <property type="entry name" value="TUBULIN"/>
    <property type="match status" value="1"/>
</dbReference>
<dbReference type="InterPro" id="IPR003008">
    <property type="entry name" value="Tubulin_FtsZ_GTPase"/>
</dbReference>
<evidence type="ECO:0000256" key="1">
    <source>
        <dbReference type="ARBA" id="ARBA00009636"/>
    </source>
</evidence>
<keyword evidence="7" id="KW-1185">Reference proteome</keyword>
<gene>
    <name evidence="6" type="ORF">ACCI49_01390</name>
</gene>
<dbReference type="InterPro" id="IPR036525">
    <property type="entry name" value="Tubulin/FtsZ_GTPase_sf"/>
</dbReference>
<evidence type="ECO:0000256" key="3">
    <source>
        <dbReference type="ARBA" id="ARBA00022741"/>
    </source>
</evidence>
<accession>A0ABV4NTX1</accession>
<comment type="similarity">
    <text evidence="1">Belongs to the tubulin family.</text>
</comment>
<dbReference type="InterPro" id="IPR002453">
    <property type="entry name" value="Beta_tubulin"/>
</dbReference>
<dbReference type="Pfam" id="PF00091">
    <property type="entry name" value="Tubulin"/>
    <property type="match status" value="1"/>
</dbReference>
<keyword evidence="4" id="KW-0342">GTP-binding</keyword>
<dbReference type="InterPro" id="IPR023123">
    <property type="entry name" value="Tubulin_C"/>
</dbReference>
<keyword evidence="2" id="KW-0493">Microtubule</keyword>
<dbReference type="InterPro" id="IPR037103">
    <property type="entry name" value="Tubulin/FtsZ-like_C"/>
</dbReference>
<dbReference type="InterPro" id="IPR018316">
    <property type="entry name" value="Tubulin/FtsZ_2-layer-sand-dom"/>
</dbReference>
<dbReference type="SUPFAM" id="SSF52490">
    <property type="entry name" value="Tubulin nucleotide-binding domain-like"/>
    <property type="match status" value="1"/>
</dbReference>
<dbReference type="Gene3D" id="3.40.50.1440">
    <property type="entry name" value="Tubulin/FtsZ, GTPase domain"/>
    <property type="match status" value="1"/>
</dbReference>
<keyword evidence="3" id="KW-0547">Nucleotide-binding</keyword>
<dbReference type="Gene3D" id="1.10.287.600">
    <property type="entry name" value="Helix hairpin bin"/>
    <property type="match status" value="1"/>
</dbReference>
<organism evidence="6 7">
    <name type="scientific">Microbulbifer epialgicus</name>
    <dbReference type="NCBI Taxonomy" id="393907"/>
    <lineage>
        <taxon>Bacteria</taxon>
        <taxon>Pseudomonadati</taxon>
        <taxon>Pseudomonadota</taxon>
        <taxon>Gammaproteobacteria</taxon>
        <taxon>Cellvibrionales</taxon>
        <taxon>Microbulbiferaceae</taxon>
        <taxon>Microbulbifer</taxon>
    </lineage>
</organism>
<reference evidence="6 7" key="1">
    <citation type="submission" date="2024-08" db="EMBL/GenBank/DDBJ databases">
        <authorList>
            <person name="Ishaq N."/>
        </authorList>
    </citation>
    <scope>NUCLEOTIDE SEQUENCE [LARGE SCALE GENOMIC DNA]</scope>
    <source>
        <strain evidence="6 7">DSM 18651</strain>
    </source>
</reference>
<evidence type="ECO:0000259" key="5">
    <source>
        <dbReference type="SMART" id="SM00864"/>
    </source>
</evidence>
<proteinExistence type="inferred from homology"/>
<evidence type="ECO:0000256" key="2">
    <source>
        <dbReference type="ARBA" id="ARBA00022701"/>
    </source>
</evidence>
<dbReference type="InterPro" id="IPR017975">
    <property type="entry name" value="Tubulin_CS"/>
</dbReference>
<evidence type="ECO:0000313" key="6">
    <source>
        <dbReference type="EMBL" id="MFA0809558.1"/>
    </source>
</evidence>
<dbReference type="PRINTS" id="PR01161">
    <property type="entry name" value="TUBULIN"/>
</dbReference>
<dbReference type="RefSeq" id="WP_371837178.1">
    <property type="nucleotide sequence ID" value="NZ_JBGMEK010000002.1"/>
</dbReference>
<protein>
    <recommendedName>
        <fullName evidence="5">Tubulin/FtsZ GTPase domain-containing protein</fullName>
    </recommendedName>
</protein>
<dbReference type="SUPFAM" id="SSF55307">
    <property type="entry name" value="Tubulin C-terminal domain-like"/>
    <property type="match status" value="1"/>
</dbReference>
<dbReference type="Pfam" id="PF03953">
    <property type="entry name" value="Tubulin_C"/>
    <property type="match status" value="1"/>
</dbReference>
<evidence type="ECO:0000256" key="4">
    <source>
        <dbReference type="ARBA" id="ARBA00023134"/>
    </source>
</evidence>